<reference evidence="2" key="1">
    <citation type="submission" date="2021-01" db="EMBL/GenBank/DDBJ databases">
        <title>Caligus Genome Assembly.</title>
        <authorList>
            <person name="Gallardo-Escarate C."/>
        </authorList>
    </citation>
    <scope>NUCLEOTIDE SEQUENCE [LARGE SCALE GENOMIC DNA]</scope>
</reference>
<protein>
    <submittedName>
        <fullName evidence="1">Uncharacterized protein</fullName>
    </submittedName>
</protein>
<proteinExistence type="predicted"/>
<organism evidence="1 2">
    <name type="scientific">Caligus rogercresseyi</name>
    <name type="common">Sea louse</name>
    <dbReference type="NCBI Taxonomy" id="217165"/>
    <lineage>
        <taxon>Eukaryota</taxon>
        <taxon>Metazoa</taxon>
        <taxon>Ecdysozoa</taxon>
        <taxon>Arthropoda</taxon>
        <taxon>Crustacea</taxon>
        <taxon>Multicrustacea</taxon>
        <taxon>Hexanauplia</taxon>
        <taxon>Copepoda</taxon>
        <taxon>Siphonostomatoida</taxon>
        <taxon>Caligidae</taxon>
        <taxon>Caligus</taxon>
    </lineage>
</organism>
<evidence type="ECO:0000313" key="1">
    <source>
        <dbReference type="EMBL" id="QQP56877.1"/>
    </source>
</evidence>
<feature type="non-terminal residue" evidence="1">
    <location>
        <position position="72"/>
    </location>
</feature>
<keyword evidence="2" id="KW-1185">Reference proteome</keyword>
<accession>A0A7T8KJ49</accession>
<sequence>MLGKESVLVRTYMADSINAFRLAEVAEAEMESKVNRENDCNTRFRDLSREENILARSVFKIIDGKKILTIII</sequence>
<dbReference type="AlphaFoldDB" id="A0A7T8KJ49"/>
<evidence type="ECO:0000313" key="2">
    <source>
        <dbReference type="Proteomes" id="UP000595437"/>
    </source>
</evidence>
<gene>
    <name evidence="1" type="ORF">FKW44_001692</name>
</gene>
<dbReference type="EMBL" id="CP045890">
    <property type="protein sequence ID" value="QQP56877.1"/>
    <property type="molecule type" value="Genomic_DNA"/>
</dbReference>
<name>A0A7T8KJ49_CALRO</name>
<dbReference type="Proteomes" id="UP000595437">
    <property type="component" value="Chromosome 1"/>
</dbReference>